<dbReference type="Proteomes" id="UP001519345">
    <property type="component" value="Unassembled WGS sequence"/>
</dbReference>
<protein>
    <submittedName>
        <fullName evidence="2">PurR-regulated permease PerM</fullName>
    </submittedName>
</protein>
<evidence type="ECO:0000313" key="3">
    <source>
        <dbReference type="Proteomes" id="UP001519345"/>
    </source>
</evidence>
<dbReference type="RefSeq" id="WP_209464693.1">
    <property type="nucleotide sequence ID" value="NZ_CP110224.1"/>
</dbReference>
<organism evidence="2 3">
    <name type="scientific">Virgibacillus natechei</name>
    <dbReference type="NCBI Taxonomy" id="1216297"/>
    <lineage>
        <taxon>Bacteria</taxon>
        <taxon>Bacillati</taxon>
        <taxon>Bacillota</taxon>
        <taxon>Bacilli</taxon>
        <taxon>Bacillales</taxon>
        <taxon>Bacillaceae</taxon>
        <taxon>Virgibacillus</taxon>
    </lineage>
</organism>
<keyword evidence="1" id="KW-0472">Membrane</keyword>
<keyword evidence="1" id="KW-1133">Transmembrane helix</keyword>
<evidence type="ECO:0000313" key="2">
    <source>
        <dbReference type="EMBL" id="MBP1971673.1"/>
    </source>
</evidence>
<keyword evidence="1" id="KW-0812">Transmembrane</keyword>
<keyword evidence="3" id="KW-1185">Reference proteome</keyword>
<feature type="transmembrane region" description="Helical" evidence="1">
    <location>
        <begin position="7"/>
        <end position="26"/>
    </location>
</feature>
<name>A0ABS4IL30_9BACI</name>
<gene>
    <name evidence="2" type="ORF">J2Z83_003828</name>
</gene>
<proteinExistence type="predicted"/>
<comment type="caution">
    <text evidence="2">The sequence shown here is derived from an EMBL/GenBank/DDBJ whole genome shotgun (WGS) entry which is preliminary data.</text>
</comment>
<feature type="transmembrane region" description="Helical" evidence="1">
    <location>
        <begin position="32"/>
        <end position="49"/>
    </location>
</feature>
<accession>A0ABS4IL30</accession>
<sequence length="105" mass="11672">MSLSRVMRWITGVLEALLGIPFLGGIYILSQAWTPLIVMLFLHIVTWILTHRDRGTTAGSILGVITSVIAWIPLVGMIMHIITAIVLFLTASRPDPEPRRVILND</sequence>
<feature type="transmembrane region" description="Helical" evidence="1">
    <location>
        <begin position="61"/>
        <end position="89"/>
    </location>
</feature>
<evidence type="ECO:0000256" key="1">
    <source>
        <dbReference type="SAM" id="Phobius"/>
    </source>
</evidence>
<reference evidence="2 3" key="1">
    <citation type="submission" date="2021-03" db="EMBL/GenBank/DDBJ databases">
        <title>Genomic Encyclopedia of Type Strains, Phase IV (KMG-IV): sequencing the most valuable type-strain genomes for metagenomic binning, comparative biology and taxonomic classification.</title>
        <authorList>
            <person name="Goeker M."/>
        </authorList>
    </citation>
    <scope>NUCLEOTIDE SEQUENCE [LARGE SCALE GENOMIC DNA]</scope>
    <source>
        <strain evidence="2 3">DSM 25609</strain>
    </source>
</reference>
<dbReference type="EMBL" id="JAGGKX010000031">
    <property type="protein sequence ID" value="MBP1971673.1"/>
    <property type="molecule type" value="Genomic_DNA"/>
</dbReference>